<accession>A0A943HNG8</accession>
<proteinExistence type="predicted"/>
<dbReference type="InterPro" id="IPR021512">
    <property type="entry name" value="DUF3173"/>
</dbReference>
<evidence type="ECO:0000313" key="1">
    <source>
        <dbReference type="EMBL" id="MBS5358759.1"/>
    </source>
</evidence>
<name>A0A943HNG8_STRPA</name>
<dbReference type="EMBL" id="JAGZFP010000016">
    <property type="protein sequence ID" value="MBS5358759.1"/>
    <property type="molecule type" value="Genomic_DNA"/>
</dbReference>
<dbReference type="Proteomes" id="UP000709219">
    <property type="component" value="Unassembled WGS sequence"/>
</dbReference>
<sequence length="83" mass="9629">MMQTINHTELMKLGFPEHTARDIIRQAKLIAVRQFEESRALSNNVVELSKSPFDNSRLNLAPTYIVEELLGFKLLSERKEQNE</sequence>
<gene>
    <name evidence="1" type="ORF">KHX87_06605</name>
</gene>
<reference evidence="1" key="1">
    <citation type="submission" date="2021-02" db="EMBL/GenBank/DDBJ databases">
        <title>Infant gut strain persistence is associated with maternal origin, phylogeny, and functional potential including surface adhesion and iron acquisition.</title>
        <authorList>
            <person name="Lou Y.C."/>
        </authorList>
    </citation>
    <scope>NUCLEOTIDE SEQUENCE</scope>
    <source>
        <strain evidence="1">L3_098_011G1_dasL3_098_011G1_concoct_7</strain>
    </source>
</reference>
<evidence type="ECO:0000313" key="2">
    <source>
        <dbReference type="Proteomes" id="UP000709219"/>
    </source>
</evidence>
<dbReference type="Pfam" id="PF11372">
    <property type="entry name" value="DUF3173"/>
    <property type="match status" value="1"/>
</dbReference>
<dbReference type="AlphaFoldDB" id="A0A943HNG8"/>
<protein>
    <submittedName>
        <fullName evidence="1">DUF3173 domain-containing protein</fullName>
    </submittedName>
</protein>
<dbReference type="RefSeq" id="WP_042766192.1">
    <property type="nucleotide sequence ID" value="NZ_JAJCHZ010000008.1"/>
</dbReference>
<organism evidence="1 2">
    <name type="scientific">Streptococcus parasanguinis</name>
    <dbReference type="NCBI Taxonomy" id="1318"/>
    <lineage>
        <taxon>Bacteria</taxon>
        <taxon>Bacillati</taxon>
        <taxon>Bacillota</taxon>
        <taxon>Bacilli</taxon>
        <taxon>Lactobacillales</taxon>
        <taxon>Streptococcaceae</taxon>
        <taxon>Streptococcus</taxon>
    </lineage>
</organism>
<comment type="caution">
    <text evidence="1">The sequence shown here is derived from an EMBL/GenBank/DDBJ whole genome shotgun (WGS) entry which is preliminary data.</text>
</comment>